<feature type="transmembrane region" description="Helical" evidence="8">
    <location>
        <begin position="266"/>
        <end position="283"/>
    </location>
</feature>
<dbReference type="Gene3D" id="3.40.50.300">
    <property type="entry name" value="P-loop containing nucleotide triphosphate hydrolases"/>
    <property type="match status" value="1"/>
</dbReference>
<dbReference type="Gene3D" id="1.20.1560.10">
    <property type="entry name" value="ABC transporter type 1, transmembrane domain"/>
    <property type="match status" value="1"/>
</dbReference>
<protein>
    <submittedName>
        <fullName evidence="11">ABC transporter ATP-binding protein</fullName>
    </submittedName>
</protein>
<dbReference type="PROSITE" id="PS50929">
    <property type="entry name" value="ABC_TM1F"/>
    <property type="match status" value="1"/>
</dbReference>
<keyword evidence="2 8" id="KW-0812">Transmembrane</keyword>
<evidence type="ECO:0000256" key="8">
    <source>
        <dbReference type="SAM" id="Phobius"/>
    </source>
</evidence>
<dbReference type="InterPro" id="IPR011527">
    <property type="entry name" value="ABC1_TM_dom"/>
</dbReference>
<comment type="subcellular location">
    <subcellularLocation>
        <location evidence="1">Cell membrane</location>
        <topology evidence="1">Multi-pass membrane protein</topology>
    </subcellularLocation>
</comment>
<reference evidence="11" key="1">
    <citation type="submission" date="2020-10" db="EMBL/GenBank/DDBJ databases">
        <authorList>
            <person name="Gilroy R."/>
        </authorList>
    </citation>
    <scope>NUCLEOTIDE SEQUENCE</scope>
    <source>
        <strain evidence="11">ChiW3-316</strain>
    </source>
</reference>
<evidence type="ECO:0000256" key="4">
    <source>
        <dbReference type="ARBA" id="ARBA00022840"/>
    </source>
</evidence>
<comment type="caution">
    <text evidence="11">The sequence shown here is derived from an EMBL/GenBank/DDBJ whole genome shotgun (WGS) entry which is preliminary data.</text>
</comment>
<feature type="transmembrane region" description="Helical" evidence="8">
    <location>
        <begin position="51"/>
        <end position="70"/>
    </location>
</feature>
<dbReference type="InterPro" id="IPR027417">
    <property type="entry name" value="P-loop_NTPase"/>
</dbReference>
<sequence>MWPFVKPYMFRAILAILICIPIGALDSVVALSLKPYMDIVLVDKTESSPAYIPLLIVAFTSVQGFLNYAATYLNTWVGTKINQDLKRALYKKLLHLETSYYDQHNSGFVIQRFNTDCDIACSGLLENLKVFVSRFFSSISLICVLIYNSWQLAIIAVLILGCALMPLASVRRRIKRVVMGSVVEGAKVVSNYNETYSGNKTIASYNLQNKIYNTFDSTLHNLFKLTIKMVQKTAWMTPALHIIVSIGIGAVIGYGSYLIVNGDITSGNFVSFITALILLYTPIKSIGKNYNAMQVSFLAIERVVEILETEPTIFDKPNAVTLKGVKKSINFNHVYFEYKEGVPVLKDINLEVKAGTTVALVGNSGGGKTTIVNLIPRFYDVKSGSITIDKTDIRDISLESLRDNIAVVFQDNFLFAGTIRDNILLGKEDATEEEIATAVKMACLDEFINELENGLDTKIGERGSLLSGGQRQRLAIARAFIKNAPVVILDEATSALDNKAEAVVQRAIDNLMQDRTVFVIAHRLSTVQNADKIVVINDGEIIETGTHEELLQEENGAYKALYNAQFKAKKAA</sequence>
<reference evidence="11" key="2">
    <citation type="journal article" date="2021" name="PeerJ">
        <title>Extensive microbial diversity within the chicken gut microbiome revealed by metagenomics and culture.</title>
        <authorList>
            <person name="Gilroy R."/>
            <person name="Ravi A."/>
            <person name="Getino M."/>
            <person name="Pursley I."/>
            <person name="Horton D.L."/>
            <person name="Alikhan N.F."/>
            <person name="Baker D."/>
            <person name="Gharbi K."/>
            <person name="Hall N."/>
            <person name="Watson M."/>
            <person name="Adriaenssens E.M."/>
            <person name="Foster-Nyarko E."/>
            <person name="Jarju S."/>
            <person name="Secka A."/>
            <person name="Antonio M."/>
            <person name="Oren A."/>
            <person name="Chaudhuri R.R."/>
            <person name="La Ragione R."/>
            <person name="Hildebrand F."/>
            <person name="Pallen M.J."/>
        </authorList>
    </citation>
    <scope>NUCLEOTIDE SEQUENCE</scope>
    <source>
        <strain evidence="11">ChiW3-316</strain>
    </source>
</reference>
<feature type="domain" description="ABC transporter" evidence="9">
    <location>
        <begin position="329"/>
        <end position="563"/>
    </location>
</feature>
<evidence type="ECO:0000313" key="12">
    <source>
        <dbReference type="Proteomes" id="UP000824107"/>
    </source>
</evidence>
<dbReference type="SUPFAM" id="SSF52540">
    <property type="entry name" value="P-loop containing nucleoside triphosphate hydrolases"/>
    <property type="match status" value="1"/>
</dbReference>
<dbReference type="SUPFAM" id="SSF90123">
    <property type="entry name" value="ABC transporter transmembrane region"/>
    <property type="match status" value="1"/>
</dbReference>
<dbReference type="CDD" id="cd18552">
    <property type="entry name" value="ABC_6TM_MsbA_like"/>
    <property type="match status" value="1"/>
</dbReference>
<dbReference type="PROSITE" id="PS50893">
    <property type="entry name" value="ABC_TRANSPORTER_2"/>
    <property type="match status" value="1"/>
</dbReference>
<dbReference type="FunFam" id="3.40.50.300:FF:000218">
    <property type="entry name" value="Multidrug ABC transporter ATP-binding protein"/>
    <property type="match status" value="1"/>
</dbReference>
<evidence type="ECO:0000313" key="11">
    <source>
        <dbReference type="EMBL" id="HIU53812.1"/>
    </source>
</evidence>
<dbReference type="GO" id="GO:0015421">
    <property type="term" value="F:ABC-type oligopeptide transporter activity"/>
    <property type="evidence" value="ECO:0007669"/>
    <property type="project" value="TreeGrafter"/>
</dbReference>
<dbReference type="Pfam" id="PF00664">
    <property type="entry name" value="ABC_membrane"/>
    <property type="match status" value="1"/>
</dbReference>
<feature type="domain" description="ABC transmembrane type-1" evidence="10">
    <location>
        <begin position="13"/>
        <end position="294"/>
    </location>
</feature>
<feature type="transmembrane region" description="Helical" evidence="8">
    <location>
        <begin position="153"/>
        <end position="170"/>
    </location>
</feature>
<evidence type="ECO:0000256" key="3">
    <source>
        <dbReference type="ARBA" id="ARBA00022741"/>
    </source>
</evidence>
<dbReference type="GO" id="GO:0005524">
    <property type="term" value="F:ATP binding"/>
    <property type="evidence" value="ECO:0007669"/>
    <property type="project" value="UniProtKB-KW"/>
</dbReference>
<name>A0A9D1SBT0_9PROT</name>
<organism evidence="11 12">
    <name type="scientific">Candidatus Scatocola faecipullorum</name>
    <dbReference type="NCBI Taxonomy" id="2840917"/>
    <lineage>
        <taxon>Bacteria</taxon>
        <taxon>Pseudomonadati</taxon>
        <taxon>Pseudomonadota</taxon>
        <taxon>Alphaproteobacteria</taxon>
        <taxon>Rhodospirillales</taxon>
        <taxon>Rhodospirillaceae</taxon>
        <taxon>Rhodospirillaceae incertae sedis</taxon>
        <taxon>Candidatus Scatocola</taxon>
    </lineage>
</organism>
<keyword evidence="4 11" id="KW-0067">ATP-binding</keyword>
<dbReference type="Proteomes" id="UP000824107">
    <property type="component" value="Unassembled WGS sequence"/>
</dbReference>
<dbReference type="InterPro" id="IPR003593">
    <property type="entry name" value="AAA+_ATPase"/>
</dbReference>
<evidence type="ECO:0000259" key="10">
    <source>
        <dbReference type="PROSITE" id="PS50929"/>
    </source>
</evidence>
<dbReference type="EMBL" id="DVNC01000049">
    <property type="protein sequence ID" value="HIU53812.1"/>
    <property type="molecule type" value="Genomic_DNA"/>
</dbReference>
<dbReference type="InterPro" id="IPR003439">
    <property type="entry name" value="ABC_transporter-like_ATP-bd"/>
</dbReference>
<feature type="transmembrane region" description="Helical" evidence="8">
    <location>
        <begin position="239"/>
        <end position="260"/>
    </location>
</feature>
<feature type="transmembrane region" description="Helical" evidence="8">
    <location>
        <begin position="12"/>
        <end position="31"/>
    </location>
</feature>
<keyword evidence="6 8" id="KW-0472">Membrane</keyword>
<dbReference type="GO" id="GO:0005886">
    <property type="term" value="C:plasma membrane"/>
    <property type="evidence" value="ECO:0007669"/>
    <property type="project" value="UniProtKB-SubCell"/>
</dbReference>
<evidence type="ECO:0000256" key="1">
    <source>
        <dbReference type="ARBA" id="ARBA00004651"/>
    </source>
</evidence>
<dbReference type="InterPro" id="IPR036640">
    <property type="entry name" value="ABC1_TM_sf"/>
</dbReference>
<dbReference type="SMART" id="SM00382">
    <property type="entry name" value="AAA"/>
    <property type="match status" value="1"/>
</dbReference>
<proteinExistence type="predicted"/>
<dbReference type="Pfam" id="PF00005">
    <property type="entry name" value="ABC_tran"/>
    <property type="match status" value="1"/>
</dbReference>
<dbReference type="GO" id="GO:0016887">
    <property type="term" value="F:ATP hydrolysis activity"/>
    <property type="evidence" value="ECO:0007669"/>
    <property type="project" value="InterPro"/>
</dbReference>
<dbReference type="InterPro" id="IPR017871">
    <property type="entry name" value="ABC_transporter-like_CS"/>
</dbReference>
<dbReference type="AlphaFoldDB" id="A0A9D1SBT0"/>
<keyword evidence="5 8" id="KW-1133">Transmembrane helix</keyword>
<gene>
    <name evidence="11" type="ORF">IAD20_06995</name>
</gene>
<evidence type="ECO:0000256" key="6">
    <source>
        <dbReference type="ARBA" id="ARBA00023136"/>
    </source>
</evidence>
<keyword evidence="3" id="KW-0547">Nucleotide-binding</keyword>
<comment type="function">
    <text evidence="7">Part of an ABC transporter complex. Transmembrane domains (TMD) form a pore in the inner membrane and the ATP-binding domain (NBD) is responsible for energy generation.</text>
</comment>
<evidence type="ECO:0000256" key="2">
    <source>
        <dbReference type="ARBA" id="ARBA00022692"/>
    </source>
</evidence>
<dbReference type="PANTHER" id="PTHR43394:SF1">
    <property type="entry name" value="ATP-BINDING CASSETTE SUB-FAMILY B MEMBER 10, MITOCHONDRIAL"/>
    <property type="match status" value="1"/>
</dbReference>
<feature type="transmembrane region" description="Helical" evidence="8">
    <location>
        <begin position="131"/>
        <end position="147"/>
    </location>
</feature>
<dbReference type="PROSITE" id="PS00211">
    <property type="entry name" value="ABC_TRANSPORTER_1"/>
    <property type="match status" value="1"/>
</dbReference>
<dbReference type="InterPro" id="IPR039421">
    <property type="entry name" value="Type_1_exporter"/>
</dbReference>
<dbReference type="PANTHER" id="PTHR43394">
    <property type="entry name" value="ATP-DEPENDENT PERMEASE MDL1, MITOCHONDRIAL"/>
    <property type="match status" value="1"/>
</dbReference>
<evidence type="ECO:0000259" key="9">
    <source>
        <dbReference type="PROSITE" id="PS50893"/>
    </source>
</evidence>
<accession>A0A9D1SBT0</accession>
<evidence type="ECO:0000256" key="5">
    <source>
        <dbReference type="ARBA" id="ARBA00022989"/>
    </source>
</evidence>
<evidence type="ECO:0000256" key="7">
    <source>
        <dbReference type="ARBA" id="ARBA00024725"/>
    </source>
</evidence>